<evidence type="ECO:0000259" key="7">
    <source>
        <dbReference type="Pfam" id="PF08281"/>
    </source>
</evidence>
<dbReference type="Pfam" id="PF04542">
    <property type="entry name" value="Sigma70_r2"/>
    <property type="match status" value="1"/>
</dbReference>
<keyword evidence="3" id="KW-0731">Sigma factor</keyword>
<feature type="domain" description="RNA polymerase sigma factor 70 region 4 type 2" evidence="7">
    <location>
        <begin position="130"/>
        <end position="181"/>
    </location>
</feature>
<dbReference type="RefSeq" id="WP_183370295.1">
    <property type="nucleotide sequence ID" value="NZ_BAABHL010000127.1"/>
</dbReference>
<dbReference type="InterPro" id="IPR013249">
    <property type="entry name" value="RNA_pol_sigma70_r4_t2"/>
</dbReference>
<dbReference type="PANTHER" id="PTHR43133:SF66">
    <property type="entry name" value="ECF RNA POLYMERASE SIGMA FACTOR SIGK"/>
    <property type="match status" value="1"/>
</dbReference>
<dbReference type="GO" id="GO:0006352">
    <property type="term" value="P:DNA-templated transcription initiation"/>
    <property type="evidence" value="ECO:0007669"/>
    <property type="project" value="InterPro"/>
</dbReference>
<dbReference type="NCBIfam" id="NF007228">
    <property type="entry name" value="PRK09646.1"/>
    <property type="match status" value="1"/>
</dbReference>
<dbReference type="InterPro" id="IPR007627">
    <property type="entry name" value="RNA_pol_sigma70_r2"/>
</dbReference>
<organism evidence="8 9">
    <name type="scientific">Gordonia humi</name>
    <dbReference type="NCBI Taxonomy" id="686429"/>
    <lineage>
        <taxon>Bacteria</taxon>
        <taxon>Bacillati</taxon>
        <taxon>Actinomycetota</taxon>
        <taxon>Actinomycetes</taxon>
        <taxon>Mycobacteriales</taxon>
        <taxon>Gordoniaceae</taxon>
        <taxon>Gordonia</taxon>
    </lineage>
</organism>
<keyword evidence="5" id="KW-0804">Transcription</keyword>
<keyword evidence="2" id="KW-0805">Transcription regulation</keyword>
<evidence type="ECO:0000256" key="3">
    <source>
        <dbReference type="ARBA" id="ARBA00023082"/>
    </source>
</evidence>
<dbReference type="CDD" id="cd06171">
    <property type="entry name" value="Sigma70_r4"/>
    <property type="match status" value="1"/>
</dbReference>
<accession>A0A840EY23</accession>
<dbReference type="SUPFAM" id="SSF88659">
    <property type="entry name" value="Sigma3 and sigma4 domains of RNA polymerase sigma factors"/>
    <property type="match status" value="1"/>
</dbReference>
<dbReference type="InterPro" id="IPR039425">
    <property type="entry name" value="RNA_pol_sigma-70-like"/>
</dbReference>
<dbReference type="PANTHER" id="PTHR43133">
    <property type="entry name" value="RNA POLYMERASE ECF-TYPE SIGMA FACTO"/>
    <property type="match status" value="1"/>
</dbReference>
<evidence type="ECO:0000256" key="5">
    <source>
        <dbReference type="ARBA" id="ARBA00023163"/>
    </source>
</evidence>
<dbReference type="AlphaFoldDB" id="A0A840EY23"/>
<dbReference type="GO" id="GO:0003677">
    <property type="term" value="F:DNA binding"/>
    <property type="evidence" value="ECO:0007669"/>
    <property type="project" value="UniProtKB-KW"/>
</dbReference>
<sequence>MHGSPTAGGDDLSRLLAESAGGDKTAFARLYDLTNARVYGLALRVLNDRSHAEEVVQEAYLHFWQQADKYSAARGSVVNWMLTIAHRRCVDRIRSEELYRRRGAEYASANAAVPSTPIVEIVERHDETRTLRRCLGRLTNLQRDSIELSYFSGMTYPEVAEHTSTPLPTVKSRIRDGLRNLRNCVKTGEQ</sequence>
<dbReference type="EMBL" id="JACIFP010000001">
    <property type="protein sequence ID" value="MBB4135224.1"/>
    <property type="molecule type" value="Genomic_DNA"/>
</dbReference>
<dbReference type="InterPro" id="IPR036388">
    <property type="entry name" value="WH-like_DNA-bd_sf"/>
</dbReference>
<dbReference type="SUPFAM" id="SSF88946">
    <property type="entry name" value="Sigma2 domain of RNA polymerase sigma factors"/>
    <property type="match status" value="1"/>
</dbReference>
<dbReference type="Pfam" id="PF08281">
    <property type="entry name" value="Sigma70_r4_2"/>
    <property type="match status" value="1"/>
</dbReference>
<evidence type="ECO:0000256" key="4">
    <source>
        <dbReference type="ARBA" id="ARBA00023125"/>
    </source>
</evidence>
<gene>
    <name evidence="8" type="ORF">BKA16_001776</name>
</gene>
<evidence type="ECO:0000256" key="1">
    <source>
        <dbReference type="ARBA" id="ARBA00010641"/>
    </source>
</evidence>
<dbReference type="NCBIfam" id="TIGR02937">
    <property type="entry name" value="sigma70-ECF"/>
    <property type="match status" value="1"/>
</dbReference>
<keyword evidence="9" id="KW-1185">Reference proteome</keyword>
<evidence type="ECO:0000256" key="2">
    <source>
        <dbReference type="ARBA" id="ARBA00023015"/>
    </source>
</evidence>
<comment type="caution">
    <text evidence="8">The sequence shown here is derived from an EMBL/GenBank/DDBJ whole genome shotgun (WGS) entry which is preliminary data.</text>
</comment>
<dbReference type="Gene3D" id="1.10.10.10">
    <property type="entry name" value="Winged helix-like DNA-binding domain superfamily/Winged helix DNA-binding domain"/>
    <property type="match status" value="1"/>
</dbReference>
<dbReference type="InterPro" id="IPR013324">
    <property type="entry name" value="RNA_pol_sigma_r3/r4-like"/>
</dbReference>
<comment type="similarity">
    <text evidence="1">Belongs to the sigma-70 factor family. ECF subfamily.</text>
</comment>
<dbReference type="GO" id="GO:0016987">
    <property type="term" value="F:sigma factor activity"/>
    <property type="evidence" value="ECO:0007669"/>
    <property type="project" value="UniProtKB-KW"/>
</dbReference>
<evidence type="ECO:0000313" key="8">
    <source>
        <dbReference type="EMBL" id="MBB4135224.1"/>
    </source>
</evidence>
<dbReference type="InterPro" id="IPR013325">
    <property type="entry name" value="RNA_pol_sigma_r2"/>
</dbReference>
<dbReference type="InterPro" id="IPR014284">
    <property type="entry name" value="RNA_pol_sigma-70_dom"/>
</dbReference>
<dbReference type="Gene3D" id="1.10.1740.10">
    <property type="match status" value="1"/>
</dbReference>
<name>A0A840EY23_9ACTN</name>
<reference evidence="8 9" key="1">
    <citation type="submission" date="2020-08" db="EMBL/GenBank/DDBJ databases">
        <title>Sequencing the genomes of 1000 actinobacteria strains.</title>
        <authorList>
            <person name="Klenk H.-P."/>
        </authorList>
    </citation>
    <scope>NUCLEOTIDE SEQUENCE [LARGE SCALE GENOMIC DNA]</scope>
    <source>
        <strain evidence="8 9">DSM 45298</strain>
    </source>
</reference>
<proteinExistence type="inferred from homology"/>
<evidence type="ECO:0000313" key="9">
    <source>
        <dbReference type="Proteomes" id="UP000551501"/>
    </source>
</evidence>
<evidence type="ECO:0000259" key="6">
    <source>
        <dbReference type="Pfam" id="PF04542"/>
    </source>
</evidence>
<keyword evidence="4" id="KW-0238">DNA-binding</keyword>
<dbReference type="Proteomes" id="UP000551501">
    <property type="component" value="Unassembled WGS sequence"/>
</dbReference>
<feature type="domain" description="RNA polymerase sigma-70 region 2" evidence="6">
    <location>
        <begin position="35"/>
        <end position="96"/>
    </location>
</feature>
<protein>
    <submittedName>
        <fullName evidence="8">RNA polymerase sigma-70 factor (ECF subfamily)</fullName>
    </submittedName>
</protein>